<name>A0ABM9SJN5_YEREN</name>
<sequence length="96" mass="10663">MKLMSNATSLYFSKVASRSETQRIYEGAFNLLSFANKKLENVDVSSNCRANFELKLLRLTSNAKSVSALSMRCQYCLSTPGSADHIDINSLSSMQK</sequence>
<evidence type="ECO:0000313" key="1">
    <source>
        <dbReference type="EMBL" id="CNE77041.1"/>
    </source>
</evidence>
<comment type="caution">
    <text evidence="1">The sequence shown here is derived from an EMBL/GenBank/DDBJ whole genome shotgun (WGS) entry which is preliminary data.</text>
</comment>
<dbReference type="Proteomes" id="UP000041601">
    <property type="component" value="Unassembled WGS sequence"/>
</dbReference>
<protein>
    <submittedName>
        <fullName evidence="1">Uncharacterized protein</fullName>
    </submittedName>
</protein>
<proteinExistence type="predicted"/>
<dbReference type="EMBL" id="CPXJ01000119">
    <property type="protein sequence ID" value="CNE77041.1"/>
    <property type="molecule type" value="Genomic_DNA"/>
</dbReference>
<reference evidence="1 2" key="1">
    <citation type="submission" date="2015-03" db="EMBL/GenBank/DDBJ databases">
        <authorList>
            <consortium name="Pathogen Informatics"/>
            <person name="Murphy D."/>
        </authorList>
    </citation>
    <scope>NUCLEOTIDE SEQUENCE [LARGE SCALE GENOMIC DNA]</scope>
    <source>
        <strain evidence="1 2">IP05342</strain>
    </source>
</reference>
<evidence type="ECO:0000313" key="2">
    <source>
        <dbReference type="Proteomes" id="UP000041601"/>
    </source>
</evidence>
<accession>A0ABM9SJN5</accession>
<gene>
    <name evidence="1" type="ORF">ERS137959_04607</name>
</gene>
<keyword evidence="2" id="KW-1185">Reference proteome</keyword>
<organism evidence="1 2">
    <name type="scientific">Yersinia enterocolitica</name>
    <dbReference type="NCBI Taxonomy" id="630"/>
    <lineage>
        <taxon>Bacteria</taxon>
        <taxon>Pseudomonadati</taxon>
        <taxon>Pseudomonadota</taxon>
        <taxon>Gammaproteobacteria</taxon>
        <taxon>Enterobacterales</taxon>
        <taxon>Yersiniaceae</taxon>
        <taxon>Yersinia</taxon>
    </lineage>
</organism>